<accession>A0A2S6G1Y7</accession>
<sequence length="172" mass="19311">MNKKQAGIILALLALIVCAGVMATKVNGNIDELAIGNLDTGKNTLSLGKEKKEKEVAESDYFYESRTIRDQRTSETVQTLKTLMSEKDISKEEKDSISKKHTDLALNQDNENRIEIALKGKGFEDVLCLIEGDKARIIVKTKEELTEKQRKQIQEVVMSVSKIKNVEIDTKQ</sequence>
<dbReference type="Proteomes" id="UP000239863">
    <property type="component" value="Unassembled WGS sequence"/>
</dbReference>
<keyword evidence="1" id="KW-0732">Signal</keyword>
<gene>
    <name evidence="2" type="ORF">BD821_101451</name>
</gene>
<dbReference type="AlphaFoldDB" id="A0A2S6G1Y7"/>
<reference evidence="2 3" key="1">
    <citation type="submission" date="2018-02" db="EMBL/GenBank/DDBJ databases">
        <title>Genomic Encyclopedia of Archaeal and Bacterial Type Strains, Phase II (KMG-II): from individual species to whole genera.</title>
        <authorList>
            <person name="Goeker M."/>
        </authorList>
    </citation>
    <scope>NUCLEOTIDE SEQUENCE [LARGE SCALE GENOMIC DNA]</scope>
    <source>
        <strain evidence="2 3">DSM 15099</strain>
    </source>
</reference>
<dbReference type="InterPro" id="IPR024232">
    <property type="entry name" value="SpoIIIAH"/>
</dbReference>
<dbReference type="InterPro" id="IPR038503">
    <property type="entry name" value="SpoIIIAH_sf"/>
</dbReference>
<dbReference type="GeneID" id="75091313"/>
<dbReference type="Gene3D" id="1.10.287.4300">
    <property type="entry name" value="Stage III sporulation protein AH-like"/>
    <property type="match status" value="1"/>
</dbReference>
<proteinExistence type="predicted"/>
<protein>
    <submittedName>
        <fullName evidence="2">Stage III sporulation protein AH</fullName>
    </submittedName>
</protein>
<dbReference type="EMBL" id="PTIS01000001">
    <property type="protein sequence ID" value="PPK49785.1"/>
    <property type="molecule type" value="Genomic_DNA"/>
</dbReference>
<organism evidence="2 3">
    <name type="scientific">Clostridium algidicarnis DSM 15099</name>
    <dbReference type="NCBI Taxonomy" id="1121295"/>
    <lineage>
        <taxon>Bacteria</taxon>
        <taxon>Bacillati</taxon>
        <taxon>Bacillota</taxon>
        <taxon>Clostridia</taxon>
        <taxon>Eubacteriales</taxon>
        <taxon>Clostridiaceae</taxon>
        <taxon>Clostridium</taxon>
    </lineage>
</organism>
<comment type="caution">
    <text evidence="2">The sequence shown here is derived from an EMBL/GenBank/DDBJ whole genome shotgun (WGS) entry which is preliminary data.</text>
</comment>
<dbReference type="RefSeq" id="WP_029453187.1">
    <property type="nucleotide sequence ID" value="NZ_PTIS01000001.1"/>
</dbReference>
<evidence type="ECO:0000313" key="2">
    <source>
        <dbReference type="EMBL" id="PPK49785.1"/>
    </source>
</evidence>
<name>A0A2S6G1Y7_9CLOT</name>
<evidence type="ECO:0000256" key="1">
    <source>
        <dbReference type="SAM" id="SignalP"/>
    </source>
</evidence>
<feature type="signal peptide" evidence="1">
    <location>
        <begin position="1"/>
        <end position="23"/>
    </location>
</feature>
<dbReference type="Pfam" id="PF12685">
    <property type="entry name" value="SpoIIIAH"/>
    <property type="match status" value="1"/>
</dbReference>
<dbReference type="OrthoDB" id="1707181at2"/>
<dbReference type="STRING" id="37659.GCA_000703125_02502"/>
<feature type="chain" id="PRO_5015565960" evidence="1">
    <location>
        <begin position="24"/>
        <end position="172"/>
    </location>
</feature>
<evidence type="ECO:0000313" key="3">
    <source>
        <dbReference type="Proteomes" id="UP000239863"/>
    </source>
</evidence>